<keyword evidence="3" id="KW-1280">Immunoglobulin</keyword>
<proteinExistence type="predicted"/>
<feature type="signal peptide" evidence="4">
    <location>
        <begin position="1"/>
        <end position="16"/>
    </location>
</feature>
<evidence type="ECO:0000313" key="6">
    <source>
        <dbReference type="Ensembl" id="ENSCCNP00000011717.1"/>
    </source>
</evidence>
<feature type="domain" description="Ig-like" evidence="5">
    <location>
        <begin position="12"/>
        <end position="111"/>
    </location>
</feature>
<evidence type="ECO:0000259" key="5">
    <source>
        <dbReference type="PROSITE" id="PS50835"/>
    </source>
</evidence>
<accession>A0A8C0WJ11</accession>
<dbReference type="GO" id="GO:0005576">
    <property type="term" value="C:extracellular region"/>
    <property type="evidence" value="ECO:0007669"/>
    <property type="project" value="UniProtKB-ARBA"/>
</dbReference>
<dbReference type="Gene3D" id="2.60.40.10">
    <property type="entry name" value="Immunoglobulins"/>
    <property type="match status" value="1"/>
</dbReference>
<reference evidence="6" key="1">
    <citation type="submission" date="2023-09" db="UniProtKB">
        <authorList>
            <consortium name="Ensembl"/>
        </authorList>
    </citation>
    <scope>IDENTIFICATION</scope>
</reference>
<sequence>MAIYCVFCSLFPGVQSQVQLQESGPGLVKPSETLTLTCTITGFSLSSYHMHWIRQPPQKGLELVGVIWNDGKTGYNSAPKSRLSITRDTSKNQVTLALSSLIAEDTAMYYCARDTVRRLQCEPRHKPHCRALVTSRRCLAHSEHRATTKAGAV</sequence>
<dbReference type="InterPro" id="IPR007110">
    <property type="entry name" value="Ig-like_dom"/>
</dbReference>
<dbReference type="InterPro" id="IPR003599">
    <property type="entry name" value="Ig_sub"/>
</dbReference>
<dbReference type="InterPro" id="IPR013106">
    <property type="entry name" value="Ig_V-set"/>
</dbReference>
<dbReference type="PROSITE" id="PS50835">
    <property type="entry name" value="IG_LIKE"/>
    <property type="match status" value="1"/>
</dbReference>
<protein>
    <recommendedName>
        <fullName evidence="5">Ig-like domain-containing protein</fullName>
    </recommendedName>
</protein>
<evidence type="ECO:0000256" key="1">
    <source>
        <dbReference type="ARBA" id="ARBA00022859"/>
    </source>
</evidence>
<evidence type="ECO:0000256" key="4">
    <source>
        <dbReference type="SAM" id="SignalP"/>
    </source>
</evidence>
<evidence type="ECO:0000256" key="3">
    <source>
        <dbReference type="ARBA" id="ARBA00043265"/>
    </source>
</evidence>
<dbReference type="Pfam" id="PF07686">
    <property type="entry name" value="V-set"/>
    <property type="match status" value="1"/>
</dbReference>
<keyword evidence="4" id="KW-0732">Signal</keyword>
<dbReference type="SUPFAM" id="SSF48726">
    <property type="entry name" value="Immunoglobulin"/>
    <property type="match status" value="1"/>
</dbReference>
<dbReference type="AlphaFoldDB" id="A0A8C0WJ11"/>
<dbReference type="PANTHER" id="PTHR23266">
    <property type="entry name" value="IMMUNOGLOBULIN HEAVY CHAIN"/>
    <property type="match status" value="1"/>
</dbReference>
<keyword evidence="1" id="KW-0391">Immunity</keyword>
<dbReference type="FunFam" id="2.60.40.10:FF:001878">
    <property type="entry name" value="Immunoglobulin heavy variable 1-4"/>
    <property type="match status" value="1"/>
</dbReference>
<evidence type="ECO:0000256" key="2">
    <source>
        <dbReference type="ARBA" id="ARBA00023130"/>
    </source>
</evidence>
<name>A0A8C0WJ11_CASCN</name>
<dbReference type="GO" id="GO:0019814">
    <property type="term" value="C:immunoglobulin complex"/>
    <property type="evidence" value="ECO:0007669"/>
    <property type="project" value="UniProtKB-KW"/>
</dbReference>
<dbReference type="InterPro" id="IPR050199">
    <property type="entry name" value="IgHV"/>
</dbReference>
<feature type="chain" id="PRO_5034960321" description="Ig-like domain-containing protein" evidence="4">
    <location>
        <begin position="17"/>
        <end position="153"/>
    </location>
</feature>
<keyword evidence="2" id="KW-1064">Adaptive immunity</keyword>
<dbReference type="GO" id="GO:0002250">
    <property type="term" value="P:adaptive immune response"/>
    <property type="evidence" value="ECO:0007669"/>
    <property type="project" value="UniProtKB-KW"/>
</dbReference>
<dbReference type="InterPro" id="IPR013783">
    <property type="entry name" value="Ig-like_fold"/>
</dbReference>
<dbReference type="InterPro" id="IPR036179">
    <property type="entry name" value="Ig-like_dom_sf"/>
</dbReference>
<dbReference type="SMART" id="SM00409">
    <property type="entry name" value="IG"/>
    <property type="match status" value="1"/>
</dbReference>
<dbReference type="Ensembl" id="ENSCCNT00000015348.1">
    <property type="protein sequence ID" value="ENSCCNP00000011717.1"/>
    <property type="gene ID" value="ENSCCNG00000012164.1"/>
</dbReference>
<dbReference type="SMART" id="SM00406">
    <property type="entry name" value="IGv"/>
    <property type="match status" value="1"/>
</dbReference>
<organism evidence="6">
    <name type="scientific">Castor canadensis</name>
    <name type="common">American beaver</name>
    <dbReference type="NCBI Taxonomy" id="51338"/>
    <lineage>
        <taxon>Eukaryota</taxon>
        <taxon>Metazoa</taxon>
        <taxon>Chordata</taxon>
        <taxon>Craniata</taxon>
        <taxon>Vertebrata</taxon>
        <taxon>Euteleostomi</taxon>
        <taxon>Mammalia</taxon>
        <taxon>Eutheria</taxon>
        <taxon>Euarchontoglires</taxon>
        <taxon>Glires</taxon>
        <taxon>Rodentia</taxon>
        <taxon>Castorimorpha</taxon>
        <taxon>Castoridae</taxon>
        <taxon>Castor</taxon>
    </lineage>
</organism>